<dbReference type="PANTHER" id="PTHR42951">
    <property type="entry name" value="METALLO-BETA-LACTAMASE DOMAIN-CONTAINING"/>
    <property type="match status" value="1"/>
</dbReference>
<feature type="domain" description="Metallo-beta-lactamase" evidence="13">
    <location>
        <begin position="27"/>
        <end position="216"/>
    </location>
</feature>
<evidence type="ECO:0000313" key="14">
    <source>
        <dbReference type="EMBL" id="MEX5717809.1"/>
    </source>
</evidence>
<comment type="subunit">
    <text evidence="5">Monomer.</text>
</comment>
<dbReference type="RefSeq" id="WP_369204033.1">
    <property type="nucleotide sequence ID" value="NZ_JBFNXQ010000010.1"/>
</dbReference>
<evidence type="ECO:0000256" key="8">
    <source>
        <dbReference type="ARBA" id="ARBA00022729"/>
    </source>
</evidence>
<evidence type="ECO:0000256" key="2">
    <source>
        <dbReference type="ARBA" id="ARBA00001947"/>
    </source>
</evidence>
<proteinExistence type="inferred from homology"/>
<dbReference type="EC" id="3.5.2.6" evidence="6"/>
<dbReference type="Proteomes" id="UP001560045">
    <property type="component" value="Unassembled WGS sequence"/>
</dbReference>
<keyword evidence="9" id="KW-0574">Periplasm</keyword>
<evidence type="ECO:0000256" key="1">
    <source>
        <dbReference type="ARBA" id="ARBA00001526"/>
    </source>
</evidence>
<dbReference type="PROSITE" id="PS00743">
    <property type="entry name" value="BETA_LACTAMASE_B_1"/>
    <property type="match status" value="1"/>
</dbReference>
<keyword evidence="11" id="KW-0862">Zinc</keyword>
<protein>
    <recommendedName>
        <fullName evidence="6">beta-lactamase</fullName>
        <ecNumber evidence="6">3.5.2.6</ecNumber>
    </recommendedName>
</protein>
<name>A0ABV3XB70_9ACTN</name>
<dbReference type="PANTHER" id="PTHR42951:SF4">
    <property type="entry name" value="ACYL-COENZYME A THIOESTERASE MBLAC2"/>
    <property type="match status" value="1"/>
</dbReference>
<comment type="caution">
    <text evidence="14">The sequence shown here is derived from an EMBL/GenBank/DDBJ whole genome shotgun (WGS) entry which is preliminary data.</text>
</comment>
<evidence type="ECO:0000256" key="11">
    <source>
        <dbReference type="ARBA" id="ARBA00022833"/>
    </source>
</evidence>
<evidence type="ECO:0000256" key="9">
    <source>
        <dbReference type="ARBA" id="ARBA00022764"/>
    </source>
</evidence>
<dbReference type="SMART" id="SM00849">
    <property type="entry name" value="Lactamase_B"/>
    <property type="match status" value="1"/>
</dbReference>
<comment type="catalytic activity">
    <reaction evidence="1">
        <text>a beta-lactam + H2O = a substituted beta-amino acid</text>
        <dbReference type="Rhea" id="RHEA:20401"/>
        <dbReference type="ChEBI" id="CHEBI:15377"/>
        <dbReference type="ChEBI" id="CHEBI:35627"/>
        <dbReference type="ChEBI" id="CHEBI:140347"/>
        <dbReference type="EC" id="3.5.2.6"/>
    </reaction>
</comment>
<evidence type="ECO:0000256" key="5">
    <source>
        <dbReference type="ARBA" id="ARBA00011245"/>
    </source>
</evidence>
<dbReference type="Gene3D" id="3.60.15.10">
    <property type="entry name" value="Ribonuclease Z/Hydroxyacylglutathione hydrolase-like"/>
    <property type="match status" value="1"/>
</dbReference>
<sequence length="248" mass="25357">MSARPVLDGVWLVASGTDEAALTDPHDCHCYLLWDGDGGFLVDAGTGLGAEQWLDNVREVCDPSRLGGVLLTHYHADHAGGAAAAQEAGLAVFGHRLTAGALATADEGRTQVARARAVGVYPPDYRLRPAQVQPLAGGSRVTSGGVSVEVVDAPGHCDGHLVFLVGATGGVLLSGDCLFSGGRVGLQAIPDCRLVEYADTVAALAARSPDVLLPGHGDLVLGGAAQAVDRAAASFARLVPPPNFLVAW</sequence>
<keyword evidence="12" id="KW-0046">Antibiotic resistance</keyword>
<evidence type="ECO:0000256" key="4">
    <source>
        <dbReference type="ARBA" id="ARBA00005250"/>
    </source>
</evidence>
<keyword evidence="15" id="KW-1185">Reference proteome</keyword>
<evidence type="ECO:0000313" key="15">
    <source>
        <dbReference type="Proteomes" id="UP001560045"/>
    </source>
</evidence>
<dbReference type="InterPro" id="IPR001279">
    <property type="entry name" value="Metallo-B-lactamas"/>
</dbReference>
<keyword evidence="8" id="KW-0732">Signal</keyword>
<evidence type="ECO:0000259" key="13">
    <source>
        <dbReference type="SMART" id="SM00849"/>
    </source>
</evidence>
<dbReference type="InterPro" id="IPR036866">
    <property type="entry name" value="RibonucZ/Hydroxyglut_hydro"/>
</dbReference>
<dbReference type="Pfam" id="PF00753">
    <property type="entry name" value="Lactamase_B"/>
    <property type="match status" value="1"/>
</dbReference>
<evidence type="ECO:0000256" key="12">
    <source>
        <dbReference type="ARBA" id="ARBA00023251"/>
    </source>
</evidence>
<accession>A0ABV3XB70</accession>
<evidence type="ECO:0000256" key="10">
    <source>
        <dbReference type="ARBA" id="ARBA00022801"/>
    </source>
</evidence>
<dbReference type="EMBL" id="JBFNXQ010000010">
    <property type="protein sequence ID" value="MEX5717809.1"/>
    <property type="molecule type" value="Genomic_DNA"/>
</dbReference>
<reference evidence="14 15" key="1">
    <citation type="submission" date="2024-06" db="EMBL/GenBank/DDBJ databases">
        <title>Draft genome sequence of Geodermatophilus badlandi, a novel member of the Geodermatophilaceae isolated from badland sedimentary rocks in the Red desert, Wyoming, USA.</title>
        <authorList>
            <person name="Ben Tekaya S."/>
            <person name="Nouioui I."/>
            <person name="Flores G.M."/>
            <person name="Shaal M.N."/>
            <person name="Bredoire F."/>
            <person name="Basile F."/>
            <person name="Van Diepen L."/>
            <person name="Ward N.L."/>
        </authorList>
    </citation>
    <scope>NUCLEOTIDE SEQUENCE [LARGE SCALE GENOMIC DNA]</scope>
    <source>
        <strain evidence="14 15">WL48A</strain>
    </source>
</reference>
<evidence type="ECO:0000256" key="6">
    <source>
        <dbReference type="ARBA" id="ARBA00012865"/>
    </source>
</evidence>
<dbReference type="InterPro" id="IPR050855">
    <property type="entry name" value="NDM-1-like"/>
</dbReference>
<dbReference type="InterPro" id="IPR001018">
    <property type="entry name" value="Beta-lactamase_class-B_CS"/>
</dbReference>
<evidence type="ECO:0000256" key="3">
    <source>
        <dbReference type="ARBA" id="ARBA00004418"/>
    </source>
</evidence>
<evidence type="ECO:0000256" key="7">
    <source>
        <dbReference type="ARBA" id="ARBA00022723"/>
    </source>
</evidence>
<comment type="similarity">
    <text evidence="4">Belongs to the metallo-beta-lactamase superfamily. Class-B beta-lactamase family.</text>
</comment>
<keyword evidence="10 14" id="KW-0378">Hydrolase</keyword>
<gene>
    <name evidence="14" type="ORF">ABQ292_05430</name>
</gene>
<dbReference type="GO" id="GO:0016787">
    <property type="term" value="F:hydrolase activity"/>
    <property type="evidence" value="ECO:0007669"/>
    <property type="project" value="UniProtKB-KW"/>
</dbReference>
<comment type="cofactor">
    <cofactor evidence="2">
        <name>Zn(2+)</name>
        <dbReference type="ChEBI" id="CHEBI:29105"/>
    </cofactor>
</comment>
<comment type="subcellular location">
    <subcellularLocation>
        <location evidence="3">Periplasm</location>
    </subcellularLocation>
</comment>
<organism evidence="14 15">
    <name type="scientific">Geodermatophilus maliterrae</name>
    <dbReference type="NCBI Taxonomy" id="3162531"/>
    <lineage>
        <taxon>Bacteria</taxon>
        <taxon>Bacillati</taxon>
        <taxon>Actinomycetota</taxon>
        <taxon>Actinomycetes</taxon>
        <taxon>Geodermatophilales</taxon>
        <taxon>Geodermatophilaceae</taxon>
        <taxon>Geodermatophilus</taxon>
    </lineage>
</organism>
<dbReference type="SUPFAM" id="SSF56281">
    <property type="entry name" value="Metallo-hydrolase/oxidoreductase"/>
    <property type="match status" value="1"/>
</dbReference>
<keyword evidence="7" id="KW-0479">Metal-binding</keyword>